<sequence length="42" mass="4347">MSRVWKTVLVLAATGTAVALLRARLDGRVEPATVEPAPTTGA</sequence>
<dbReference type="HOGENOM" id="CLU_3252696_0_0_11"/>
<protein>
    <submittedName>
        <fullName evidence="1">Uncharacterized protein</fullName>
    </submittedName>
</protein>
<organism evidence="2">
    <name type="scientific">Isoptericola variabilis (strain 225)</name>
    <dbReference type="NCBI Taxonomy" id="743718"/>
    <lineage>
        <taxon>Bacteria</taxon>
        <taxon>Bacillati</taxon>
        <taxon>Actinomycetota</taxon>
        <taxon>Actinomycetes</taxon>
        <taxon>Micrococcales</taxon>
        <taxon>Promicromonosporaceae</taxon>
        <taxon>Isoptericola</taxon>
    </lineage>
</organism>
<evidence type="ECO:0000313" key="2">
    <source>
        <dbReference type="Proteomes" id="UP000009236"/>
    </source>
</evidence>
<dbReference type="EMBL" id="CP002810">
    <property type="protein sequence ID" value="AEG44769.1"/>
    <property type="molecule type" value="Genomic_DNA"/>
</dbReference>
<dbReference type="Proteomes" id="UP000009236">
    <property type="component" value="Chromosome"/>
</dbReference>
<name>F6FPN7_ISOV2</name>
<dbReference type="AlphaFoldDB" id="F6FPN7"/>
<gene>
    <name evidence="1" type="ordered locus">Isova_2034</name>
</gene>
<evidence type="ECO:0000313" key="1">
    <source>
        <dbReference type="EMBL" id="AEG44769.1"/>
    </source>
</evidence>
<accession>F6FPN7</accession>
<dbReference type="RefSeq" id="WP_013839160.1">
    <property type="nucleotide sequence ID" value="NC_015588.1"/>
</dbReference>
<proteinExistence type="predicted"/>
<dbReference type="KEGG" id="iva:Isova_2034"/>
<keyword evidence="2" id="KW-1185">Reference proteome</keyword>
<reference evidence="1 2" key="1">
    <citation type="submission" date="2011-05" db="EMBL/GenBank/DDBJ databases">
        <title>Complete sequence of Isoptericola variabilis 225.</title>
        <authorList>
            <consortium name="US DOE Joint Genome Institute"/>
            <person name="Lucas S."/>
            <person name="Han J."/>
            <person name="Lapidus A."/>
            <person name="Cheng J.-F."/>
            <person name="Goodwin L."/>
            <person name="Pitluck S."/>
            <person name="Peters L."/>
            <person name="Mikhailova N."/>
            <person name="Zeytun A."/>
            <person name="Han C."/>
            <person name="Tapia R."/>
            <person name="Land M."/>
            <person name="Hauser L."/>
            <person name="Kyrpides N."/>
            <person name="Ivanova N."/>
            <person name="Pagani I."/>
            <person name="Siebers A."/>
            <person name="Allgaier M."/>
            <person name="Thelen M."/>
            <person name="Hugenholtz P."/>
            <person name="Gladden J."/>
            <person name="Woyke T."/>
        </authorList>
    </citation>
    <scope>NUCLEOTIDE SEQUENCE [LARGE SCALE GENOMIC DNA]</scope>
    <source>
        <strain evidence="2">225</strain>
    </source>
</reference>